<dbReference type="InterPro" id="IPR058922">
    <property type="entry name" value="WHD_DRP"/>
</dbReference>
<evidence type="ECO:0000256" key="3">
    <source>
        <dbReference type="ARBA" id="ARBA00022821"/>
    </source>
</evidence>
<evidence type="ECO:0000259" key="4">
    <source>
        <dbReference type="Pfam" id="PF18052"/>
    </source>
</evidence>
<dbReference type="STRING" id="93759.A0A1R3I1P0"/>
<dbReference type="SUPFAM" id="SSF52540">
    <property type="entry name" value="P-loop containing nucleoside triphosphate hydrolases"/>
    <property type="match status" value="1"/>
</dbReference>
<evidence type="ECO:0000313" key="6">
    <source>
        <dbReference type="EMBL" id="OMO76507.1"/>
    </source>
</evidence>
<keyword evidence="7" id="KW-1185">Reference proteome</keyword>
<dbReference type="InterPro" id="IPR027417">
    <property type="entry name" value="P-loop_NTPase"/>
</dbReference>
<dbReference type="EMBL" id="AWUE01019076">
    <property type="protein sequence ID" value="OMO76507.1"/>
    <property type="molecule type" value="Genomic_DNA"/>
</dbReference>
<accession>A0A1R3I1P0</accession>
<dbReference type="FunFam" id="1.10.10.10:FF:000322">
    <property type="entry name" value="Probable disease resistance protein At1g63360"/>
    <property type="match status" value="1"/>
</dbReference>
<reference evidence="7" key="1">
    <citation type="submission" date="2013-09" db="EMBL/GenBank/DDBJ databases">
        <title>Corchorus olitorius genome sequencing.</title>
        <authorList>
            <person name="Alam M."/>
            <person name="Haque M.S."/>
            <person name="Islam M.S."/>
            <person name="Emdad E.M."/>
            <person name="Islam M.M."/>
            <person name="Ahmed B."/>
            <person name="Halim A."/>
            <person name="Hossen Q.M.M."/>
            <person name="Hossain M.Z."/>
            <person name="Ahmed R."/>
            <person name="Khan M.M."/>
            <person name="Islam R."/>
            <person name="Rashid M.M."/>
            <person name="Khan S.A."/>
            <person name="Rahman M.S."/>
            <person name="Alam M."/>
            <person name="Yahiya A.S."/>
            <person name="Khan M.S."/>
            <person name="Azam M.S."/>
            <person name="Haque T."/>
            <person name="Lashkar M.Z.H."/>
            <person name="Akhand A.I."/>
            <person name="Morshed G."/>
            <person name="Roy S."/>
            <person name="Uddin K.S."/>
            <person name="Rabeya T."/>
            <person name="Hossain A.S."/>
            <person name="Chowdhury A."/>
            <person name="Snigdha A.R."/>
            <person name="Mortoza M.S."/>
            <person name="Matin S.A."/>
            <person name="Hoque S.M.E."/>
            <person name="Islam M.K."/>
            <person name="Roy D.K."/>
            <person name="Haider R."/>
            <person name="Moosa M.M."/>
            <person name="Elias S.M."/>
            <person name="Hasan A.M."/>
            <person name="Jahan S."/>
            <person name="Shafiuddin M."/>
            <person name="Mahmood N."/>
            <person name="Shommy N.S."/>
        </authorList>
    </citation>
    <scope>NUCLEOTIDE SEQUENCE [LARGE SCALE GENOMIC DNA]</scope>
    <source>
        <strain evidence="7">cv. O-4</strain>
    </source>
</reference>
<dbReference type="Proteomes" id="UP000187203">
    <property type="component" value="Unassembled WGS sequence"/>
</dbReference>
<protein>
    <submittedName>
        <fullName evidence="6">NB-ARC domain-containing protein</fullName>
    </submittedName>
</protein>
<dbReference type="FunFam" id="1.10.8.430:FF:000003">
    <property type="entry name" value="Probable disease resistance protein At5g66910"/>
    <property type="match status" value="1"/>
</dbReference>
<gene>
    <name evidence="6" type="ORF">COLO4_25542</name>
</gene>
<dbReference type="Pfam" id="PF18052">
    <property type="entry name" value="Rx_N"/>
    <property type="match status" value="1"/>
</dbReference>
<dbReference type="InterPro" id="IPR036388">
    <property type="entry name" value="WH-like_DNA-bd_sf"/>
</dbReference>
<dbReference type="Gene3D" id="1.10.8.430">
    <property type="entry name" value="Helical domain of apoptotic protease-activating factors"/>
    <property type="match status" value="1"/>
</dbReference>
<dbReference type="Pfam" id="PF23559">
    <property type="entry name" value="WHD_DRP"/>
    <property type="match status" value="1"/>
</dbReference>
<feature type="domain" description="Disease resistance protein winged helix" evidence="5">
    <location>
        <begin position="287"/>
        <end position="360"/>
    </location>
</feature>
<dbReference type="InterPro" id="IPR038005">
    <property type="entry name" value="RX-like_CC"/>
</dbReference>
<evidence type="ECO:0000313" key="7">
    <source>
        <dbReference type="Proteomes" id="UP000187203"/>
    </source>
</evidence>
<keyword evidence="1" id="KW-0677">Repeat</keyword>
<sequence>MAESIVSIVGKRSLDLLAHEADLLHGVEEEVGRLVTELERMTSALKDADRRQEQHELSRTVVKQIRELAYEAEDVIDTYILNVSHRNRLTRFMTMPLHLHTVGKKVRAIKTKLDDISRSLPTYKEISGEGESSISNSRPRLFRRTYSHAKEEFVLSLEVITREVLALLMKGEDSLRVVSIVGMGGIDDESWELFSKKAFPGDGIDSSQSQFENLGKEMVKKCGGLPLAIIVLGGLLATKRSLAQWEMVQRKFNADLNKYGAVNGILVLSYHDLPLHLKSCFLYFGHYPEDWEISKKELLRLWIAEGFISPPPESGGLLMEDEAEQCLEELINRCLVQVGKKDHTGRGVKTCRMHDLLRDMCVEKAQEQNFLGIVQPPSNVNNGPGFRVNLAELKERRIAIQPSKRDVYLKENITKLTLKQSMMWVDPMAELEKLQHLRTLRFWNNSYCGTKLICSANGFPQLDYLELESLPNLKEWQIEEGAMPRLRSLKLESCWRLKMVPEGLKYITTLQEMTLRHITRSFAERIQVIDGREGENFFKVRHIPSIQIKIMGT</sequence>
<organism evidence="6 7">
    <name type="scientific">Corchorus olitorius</name>
    <dbReference type="NCBI Taxonomy" id="93759"/>
    <lineage>
        <taxon>Eukaryota</taxon>
        <taxon>Viridiplantae</taxon>
        <taxon>Streptophyta</taxon>
        <taxon>Embryophyta</taxon>
        <taxon>Tracheophyta</taxon>
        <taxon>Spermatophyta</taxon>
        <taxon>Magnoliopsida</taxon>
        <taxon>eudicotyledons</taxon>
        <taxon>Gunneridae</taxon>
        <taxon>Pentapetalae</taxon>
        <taxon>rosids</taxon>
        <taxon>malvids</taxon>
        <taxon>Malvales</taxon>
        <taxon>Malvaceae</taxon>
        <taxon>Grewioideae</taxon>
        <taxon>Apeibeae</taxon>
        <taxon>Corchorus</taxon>
    </lineage>
</organism>
<dbReference type="GO" id="GO:0043531">
    <property type="term" value="F:ADP binding"/>
    <property type="evidence" value="ECO:0007669"/>
    <property type="project" value="InterPro"/>
</dbReference>
<dbReference type="InterPro" id="IPR042197">
    <property type="entry name" value="Apaf_helical"/>
</dbReference>
<evidence type="ECO:0000259" key="5">
    <source>
        <dbReference type="Pfam" id="PF23559"/>
    </source>
</evidence>
<dbReference type="SUPFAM" id="SSF52058">
    <property type="entry name" value="L domain-like"/>
    <property type="match status" value="1"/>
</dbReference>
<dbReference type="GO" id="GO:0098542">
    <property type="term" value="P:defense response to other organism"/>
    <property type="evidence" value="ECO:0007669"/>
    <property type="project" value="TreeGrafter"/>
</dbReference>
<dbReference type="InterPro" id="IPR041118">
    <property type="entry name" value="Rx_N"/>
</dbReference>
<keyword evidence="3" id="KW-0611">Plant defense</keyword>
<dbReference type="CDD" id="cd14798">
    <property type="entry name" value="RX-CC_like"/>
    <property type="match status" value="1"/>
</dbReference>
<dbReference type="Gene3D" id="1.10.10.10">
    <property type="entry name" value="Winged helix-like DNA-binding domain superfamily/Winged helix DNA-binding domain"/>
    <property type="match status" value="1"/>
</dbReference>
<keyword evidence="2" id="KW-0547">Nucleotide-binding</keyword>
<comment type="caution">
    <text evidence="6">The sequence shown here is derived from an EMBL/GenBank/DDBJ whole genome shotgun (WGS) entry which is preliminary data.</text>
</comment>
<feature type="domain" description="Disease resistance N-terminal" evidence="4">
    <location>
        <begin position="5"/>
        <end position="88"/>
    </location>
</feature>
<dbReference type="AlphaFoldDB" id="A0A1R3I1P0"/>
<dbReference type="Gene3D" id="1.20.5.4130">
    <property type="match status" value="1"/>
</dbReference>
<evidence type="ECO:0000256" key="2">
    <source>
        <dbReference type="ARBA" id="ARBA00022741"/>
    </source>
</evidence>
<dbReference type="Gene3D" id="3.80.10.10">
    <property type="entry name" value="Ribonuclease Inhibitor"/>
    <property type="match status" value="1"/>
</dbReference>
<name>A0A1R3I1P0_9ROSI</name>
<proteinExistence type="predicted"/>
<dbReference type="OrthoDB" id="1935686at2759"/>
<dbReference type="InterPro" id="IPR044974">
    <property type="entry name" value="Disease_R_plants"/>
</dbReference>
<dbReference type="InterPro" id="IPR032675">
    <property type="entry name" value="LRR_dom_sf"/>
</dbReference>
<dbReference type="PANTHER" id="PTHR23155:SF1185">
    <property type="entry name" value="DISEASE RESISTANCE RPP8-LIKE PROTEIN 3-RELATED"/>
    <property type="match status" value="1"/>
</dbReference>
<evidence type="ECO:0000256" key="1">
    <source>
        <dbReference type="ARBA" id="ARBA00022737"/>
    </source>
</evidence>
<dbReference type="PANTHER" id="PTHR23155">
    <property type="entry name" value="DISEASE RESISTANCE PROTEIN RP"/>
    <property type="match status" value="1"/>
</dbReference>